<dbReference type="EMBL" id="LN794158">
    <property type="protein sequence ID" value="CEN55922.1"/>
    <property type="molecule type" value="Genomic_DNA"/>
</dbReference>
<keyword evidence="1 7" id="KW-1003">Cell membrane</keyword>
<protein>
    <recommendedName>
        <fullName evidence="7">Endolytic murein transglycosylase</fullName>
        <ecNumber evidence="7">4.2.2.29</ecNumber>
    </recommendedName>
    <alternativeName>
        <fullName evidence="7">Peptidoglycan lytic transglycosylase</fullName>
    </alternativeName>
    <alternativeName>
        <fullName evidence="7">Peptidoglycan polymerization terminase</fullName>
    </alternativeName>
</protein>
<dbReference type="InterPro" id="IPR003770">
    <property type="entry name" value="MLTG-like"/>
</dbReference>
<dbReference type="HAMAP" id="MF_02065">
    <property type="entry name" value="MltG"/>
    <property type="match status" value="1"/>
</dbReference>
<evidence type="ECO:0000256" key="1">
    <source>
        <dbReference type="ARBA" id="ARBA00022475"/>
    </source>
</evidence>
<dbReference type="GO" id="GO:0071555">
    <property type="term" value="P:cell wall organization"/>
    <property type="evidence" value="ECO:0007669"/>
    <property type="project" value="UniProtKB-KW"/>
</dbReference>
<dbReference type="AlphaFoldDB" id="A0A0B7IZS5"/>
<dbReference type="NCBIfam" id="TIGR00247">
    <property type="entry name" value="endolytic transglycosylase MltG"/>
    <property type="match status" value="1"/>
</dbReference>
<dbReference type="EC" id="4.2.2.29" evidence="7"/>
<dbReference type="Pfam" id="PF02618">
    <property type="entry name" value="YceG"/>
    <property type="match status" value="1"/>
</dbReference>
<evidence type="ECO:0000256" key="3">
    <source>
        <dbReference type="ARBA" id="ARBA00022989"/>
    </source>
</evidence>
<keyword evidence="7" id="KW-0997">Cell inner membrane</keyword>
<gene>
    <name evidence="8" type="primary">yceG</name>
    <name evidence="7" type="synonym">mltG</name>
    <name evidence="8" type="ORF">BN1209_0879</name>
</gene>
<dbReference type="GO" id="GO:0009252">
    <property type="term" value="P:peptidoglycan biosynthetic process"/>
    <property type="evidence" value="ECO:0007669"/>
    <property type="project" value="UniProtKB-UniRule"/>
</dbReference>
<keyword evidence="4 7" id="KW-0472">Membrane</keyword>
<evidence type="ECO:0000256" key="2">
    <source>
        <dbReference type="ARBA" id="ARBA00022692"/>
    </source>
</evidence>
<keyword evidence="2 7" id="KW-0812">Transmembrane</keyword>
<dbReference type="Proteomes" id="UP000056322">
    <property type="component" value="Chromosome 1"/>
</dbReference>
<dbReference type="HOGENOM" id="CLU_025574_0_2_4"/>
<dbReference type="PANTHER" id="PTHR30518">
    <property type="entry name" value="ENDOLYTIC MUREIN TRANSGLYCOSYLASE"/>
    <property type="match status" value="1"/>
</dbReference>
<dbReference type="OrthoDB" id="9814591at2"/>
<comment type="catalytic activity">
    <reaction evidence="7">
        <text>a peptidoglycan chain = a peptidoglycan chain with N-acetyl-1,6-anhydromuramyl-[peptide] at the reducing end + a peptidoglycan chain with N-acetylglucosamine at the non-reducing end.</text>
        <dbReference type="EC" id="4.2.2.29"/>
    </reaction>
</comment>
<organism evidence="8 9">
    <name type="scientific">Candidatus Methylopumilus turicensis</name>
    <dbReference type="NCBI Taxonomy" id="1581680"/>
    <lineage>
        <taxon>Bacteria</taxon>
        <taxon>Pseudomonadati</taxon>
        <taxon>Pseudomonadota</taxon>
        <taxon>Betaproteobacteria</taxon>
        <taxon>Nitrosomonadales</taxon>
        <taxon>Methylophilaceae</taxon>
        <taxon>Candidatus Methylopumilus</taxon>
    </lineage>
</organism>
<dbReference type="KEGG" id="mbac:BN1209_0879"/>
<evidence type="ECO:0000256" key="6">
    <source>
        <dbReference type="ARBA" id="ARBA00023316"/>
    </source>
</evidence>
<dbReference type="RefSeq" id="WP_045751962.1">
    <property type="nucleotide sequence ID" value="NZ_LN794158.1"/>
</dbReference>
<dbReference type="Gene3D" id="3.30.160.60">
    <property type="entry name" value="Classic Zinc Finger"/>
    <property type="match status" value="1"/>
</dbReference>
<accession>A0A0B7IZS5</accession>
<dbReference type="STRING" id="1581680.BN1209_0879"/>
<dbReference type="Gene3D" id="3.30.1490.480">
    <property type="entry name" value="Endolytic murein transglycosylase"/>
    <property type="match status" value="1"/>
</dbReference>
<dbReference type="CDD" id="cd08010">
    <property type="entry name" value="MltG_like"/>
    <property type="match status" value="1"/>
</dbReference>
<evidence type="ECO:0000256" key="7">
    <source>
        <dbReference type="HAMAP-Rule" id="MF_02065"/>
    </source>
</evidence>
<keyword evidence="5 7" id="KW-0456">Lyase</keyword>
<reference evidence="9" key="1">
    <citation type="submission" date="2014-12" db="EMBL/GenBank/DDBJ databases">
        <authorList>
            <person name="Salcher M.M."/>
        </authorList>
    </citation>
    <scope>NUCLEOTIDE SEQUENCE [LARGE SCALE GENOMIC DNA]</scope>
    <source>
        <strain evidence="9">MMS-10A-171</strain>
    </source>
</reference>
<evidence type="ECO:0000256" key="4">
    <source>
        <dbReference type="ARBA" id="ARBA00023136"/>
    </source>
</evidence>
<keyword evidence="9" id="KW-1185">Reference proteome</keyword>
<comment type="similarity">
    <text evidence="7">Belongs to the transglycosylase MltG family.</text>
</comment>
<dbReference type="GO" id="GO:0005886">
    <property type="term" value="C:plasma membrane"/>
    <property type="evidence" value="ECO:0007669"/>
    <property type="project" value="UniProtKB-UniRule"/>
</dbReference>
<dbReference type="PANTHER" id="PTHR30518:SF2">
    <property type="entry name" value="ENDOLYTIC MUREIN TRANSGLYCOSYLASE"/>
    <property type="match status" value="1"/>
</dbReference>
<feature type="site" description="Important for catalytic activity" evidence="7">
    <location>
        <position position="214"/>
    </location>
</feature>
<evidence type="ECO:0000313" key="9">
    <source>
        <dbReference type="Proteomes" id="UP000056322"/>
    </source>
</evidence>
<name>A0A0B7IZS5_9PROT</name>
<proteinExistence type="inferred from homology"/>
<dbReference type="GO" id="GO:0008932">
    <property type="term" value="F:lytic endotransglycosylase activity"/>
    <property type="evidence" value="ECO:0007669"/>
    <property type="project" value="UniProtKB-UniRule"/>
</dbReference>
<comment type="function">
    <text evidence="7">Functions as a peptidoglycan terminase that cleaves nascent peptidoglycan strands endolytically to terminate their elongation.</text>
</comment>
<evidence type="ECO:0000313" key="8">
    <source>
        <dbReference type="EMBL" id="CEN55922.1"/>
    </source>
</evidence>
<keyword evidence="6 7" id="KW-0961">Cell wall biogenesis/degradation</keyword>
<sequence length="334" mass="36618">MGLIIKTLRLSLLCLALAVVWMLYFANSAIQLSGETESFDIEAGSRFRGVTRQLVQQGVIKDPVSFEILARGLGVASNVKAGIYEVKSGITPLELLDMITSGSTTQVSITFIEGWTFAQMREELNASDKVKHMTMSETDEQILKDIGATEVMPEGLFFPDTYFFTPNTSDRDILKRSYLAMQGKLKAAWDVKSKGLPYSTPYEALIMASIVEKETGRASERPQIAGVFINRMKIGMRLQTDPTVIYGLGARFDGNLHKQDLLNDTPYNTYTRSGLPPSPIAMPGLGAINAALHPAQTKALYFVGKGDGSHAFSASLNEHNNAVIKYQLGGKHAR</sequence>
<evidence type="ECO:0000256" key="5">
    <source>
        <dbReference type="ARBA" id="ARBA00023239"/>
    </source>
</evidence>
<keyword evidence="3 7" id="KW-1133">Transmembrane helix</keyword>